<dbReference type="RefSeq" id="XP_029241451.1">
    <property type="nucleotide sequence ID" value="XM_029378649.1"/>
</dbReference>
<dbReference type="GeneID" id="40325548"/>
<gene>
    <name evidence="1" type="ORF">TraAM80_01615</name>
</gene>
<accession>A0A422NXK6</accession>
<proteinExistence type="predicted"/>
<sequence>MLELVILAAIVVASSLLILFVPPSRVYCSIALVLVIIYGLRLWRILPSDRRRVAREAHRQADAMMMAQRAAAGSSLATRSEGLASPPAVPVTQFAPNVQHQFMQTAAAPTQQLLATSVAPPYETKRAIMLNSMMPPPQQAMMNVVLSPQHVLLASSMMQSRPTSLVSTQTFPVPQDLLPKVQHVGDTGNVLPQQLLNSGRLAQFG</sequence>
<reference evidence="1 2" key="1">
    <citation type="journal article" date="2018" name="BMC Genomics">
        <title>Genomic comparison of Trypanosoma conorhini and Trypanosoma rangeli to Trypanosoma cruzi strains of high and low virulence.</title>
        <authorList>
            <person name="Bradwell K.R."/>
            <person name="Koparde V.N."/>
            <person name="Matveyev A.V."/>
            <person name="Serrano M.G."/>
            <person name="Alves J.M."/>
            <person name="Parikh H."/>
            <person name="Huang B."/>
            <person name="Lee V."/>
            <person name="Espinosa-Alvarez O."/>
            <person name="Ortiz P.A."/>
            <person name="Costa-Martins A.G."/>
            <person name="Teixeira M.M."/>
            <person name="Buck G.A."/>
        </authorList>
    </citation>
    <scope>NUCLEOTIDE SEQUENCE [LARGE SCALE GENOMIC DNA]</scope>
    <source>
        <strain evidence="1 2">AM80</strain>
    </source>
</reference>
<organism evidence="1 2">
    <name type="scientific">Trypanosoma rangeli</name>
    <dbReference type="NCBI Taxonomy" id="5698"/>
    <lineage>
        <taxon>Eukaryota</taxon>
        <taxon>Discoba</taxon>
        <taxon>Euglenozoa</taxon>
        <taxon>Kinetoplastea</taxon>
        <taxon>Metakinetoplastina</taxon>
        <taxon>Trypanosomatida</taxon>
        <taxon>Trypanosomatidae</taxon>
        <taxon>Trypanosoma</taxon>
        <taxon>Herpetosoma</taxon>
    </lineage>
</organism>
<dbReference type="Proteomes" id="UP000283634">
    <property type="component" value="Unassembled WGS sequence"/>
</dbReference>
<dbReference type="EMBL" id="MKGL01000034">
    <property type="protein sequence ID" value="RNF10272.1"/>
    <property type="molecule type" value="Genomic_DNA"/>
</dbReference>
<dbReference type="AlphaFoldDB" id="A0A422NXK6"/>
<evidence type="ECO:0000313" key="2">
    <source>
        <dbReference type="Proteomes" id="UP000283634"/>
    </source>
</evidence>
<comment type="caution">
    <text evidence="1">The sequence shown here is derived from an EMBL/GenBank/DDBJ whole genome shotgun (WGS) entry which is preliminary data.</text>
</comment>
<protein>
    <submittedName>
        <fullName evidence="1">Uncharacterized protein</fullName>
    </submittedName>
</protein>
<keyword evidence="2" id="KW-1185">Reference proteome</keyword>
<name>A0A422NXK6_TRYRA</name>
<dbReference type="OrthoDB" id="253094at2759"/>
<evidence type="ECO:0000313" key="1">
    <source>
        <dbReference type="EMBL" id="RNF10272.1"/>
    </source>
</evidence>